<dbReference type="WBParaSite" id="BTMF_0001058801-mRNA-1">
    <property type="protein sequence ID" value="BTMF_0001058801-mRNA-1"/>
    <property type="gene ID" value="BTMF_0001058801"/>
</dbReference>
<dbReference type="STRING" id="42155.A0A0R3QS86"/>
<accession>A0A0R3QS86</accession>
<protein>
    <recommendedName>
        <fullName evidence="2">Vacuolar protein sorting-associated protein 72 homolog</fullName>
    </recommendedName>
</protein>
<dbReference type="Pfam" id="PF05764">
    <property type="entry name" value="YL1"/>
    <property type="match status" value="2"/>
</dbReference>
<feature type="region of interest" description="Disordered" evidence="3">
    <location>
        <begin position="129"/>
        <end position="182"/>
    </location>
</feature>
<feature type="region of interest" description="Disordered" evidence="3">
    <location>
        <begin position="55"/>
        <end position="86"/>
    </location>
</feature>
<dbReference type="PANTHER" id="PTHR13275:SF4">
    <property type="entry name" value="VACUOLAR PROTEIN SORTING-ASSOCIATED PROTEIN 72 HOMOLOG"/>
    <property type="match status" value="1"/>
</dbReference>
<evidence type="ECO:0000256" key="2">
    <source>
        <dbReference type="ARBA" id="ARBA00020000"/>
    </source>
</evidence>
<proteinExistence type="inferred from homology"/>
<dbReference type="Proteomes" id="UP000280834">
    <property type="component" value="Unassembled WGS sequence"/>
</dbReference>
<dbReference type="EMBL" id="UZAG01016511">
    <property type="protein sequence ID" value="VDO28837.1"/>
    <property type="molecule type" value="Genomic_DNA"/>
</dbReference>
<organism evidence="7">
    <name type="scientific">Brugia timori</name>
    <dbReference type="NCBI Taxonomy" id="42155"/>
    <lineage>
        <taxon>Eukaryota</taxon>
        <taxon>Metazoa</taxon>
        <taxon>Ecdysozoa</taxon>
        <taxon>Nematoda</taxon>
        <taxon>Chromadorea</taxon>
        <taxon>Rhabditida</taxon>
        <taxon>Spirurina</taxon>
        <taxon>Spiruromorpha</taxon>
        <taxon>Filarioidea</taxon>
        <taxon>Onchocercidae</taxon>
        <taxon>Brugia</taxon>
    </lineage>
</organism>
<feature type="compositionally biased region" description="Acidic residues" evidence="3">
    <location>
        <begin position="66"/>
        <end position="75"/>
    </location>
</feature>
<evidence type="ECO:0000313" key="7">
    <source>
        <dbReference type="WBParaSite" id="BTMF_0001058801-mRNA-1"/>
    </source>
</evidence>
<feature type="domain" description="Vps72/YL1 C-terminal" evidence="4">
    <location>
        <begin position="288"/>
        <end position="317"/>
    </location>
</feature>
<dbReference type="InterPro" id="IPR046757">
    <property type="entry name" value="YL1_N"/>
</dbReference>
<dbReference type="GO" id="GO:0005634">
    <property type="term" value="C:nucleus"/>
    <property type="evidence" value="ECO:0007669"/>
    <property type="project" value="TreeGrafter"/>
</dbReference>
<dbReference type="Pfam" id="PF08265">
    <property type="entry name" value="YL1_C"/>
    <property type="match status" value="1"/>
</dbReference>
<keyword evidence="6" id="KW-1185">Reference proteome</keyword>
<dbReference type="AlphaFoldDB" id="A0A0R3QS86"/>
<feature type="compositionally biased region" description="Acidic residues" evidence="3">
    <location>
        <begin position="141"/>
        <end position="162"/>
    </location>
</feature>
<reference evidence="7" key="1">
    <citation type="submission" date="2017-02" db="UniProtKB">
        <authorList>
            <consortium name="WormBaseParasite"/>
        </authorList>
    </citation>
    <scope>IDENTIFICATION</scope>
</reference>
<evidence type="ECO:0000259" key="4">
    <source>
        <dbReference type="SMART" id="SM00993"/>
    </source>
</evidence>
<reference evidence="5 6" key="2">
    <citation type="submission" date="2018-11" db="EMBL/GenBank/DDBJ databases">
        <authorList>
            <consortium name="Pathogen Informatics"/>
        </authorList>
    </citation>
    <scope>NUCLEOTIDE SEQUENCE [LARGE SCALE GENOMIC DNA]</scope>
</reference>
<gene>
    <name evidence="5" type="ORF">BTMF_LOCUS8622</name>
</gene>
<dbReference type="SMART" id="SM00993">
    <property type="entry name" value="YL1_C"/>
    <property type="match status" value="1"/>
</dbReference>
<evidence type="ECO:0000256" key="3">
    <source>
        <dbReference type="SAM" id="MobiDB-lite"/>
    </source>
</evidence>
<evidence type="ECO:0000256" key="1">
    <source>
        <dbReference type="ARBA" id="ARBA00006832"/>
    </source>
</evidence>
<comment type="similarity">
    <text evidence="1">Belongs to the VPS72/YL1 family.</text>
</comment>
<sequence>MIYQPVWFISVHIISFWYNLNAKRLSRNKVVCYARNRRLSCRNAESLAEVYEKEEMEHMEVSGNADDSDNDDESEASSSGEESVELMVTTREKRANAGNKMAQLLESAELEDEFYRNTYGGRFLEDDVDDAFESPVGSDHDEVDSDFDHPEEEDEPISDAEEESKRRKRKTGYKEPKLGGSASKRALLEKNKKWVMARMGCLTAVANTVSPETQAQYLEEAKETERKNVASLKKYEQFELEKKKKREKTNVIRKLKPPYISTMDGPNGKWMIVPEIKKFTKPERVVKLLCCVTSRPAKYRDPLTGLPFATPEAFKLIREKYAEYLRSMPNHPAVMAWLSKKS</sequence>
<evidence type="ECO:0000313" key="6">
    <source>
        <dbReference type="Proteomes" id="UP000280834"/>
    </source>
</evidence>
<dbReference type="PANTHER" id="PTHR13275">
    <property type="entry name" value="YL-1 PROTEIN TRANSCRIPTION FACTOR-LIKE 1"/>
    <property type="match status" value="1"/>
</dbReference>
<dbReference type="InterPro" id="IPR013272">
    <property type="entry name" value="Vps72/YL1_C"/>
</dbReference>
<evidence type="ECO:0000313" key="5">
    <source>
        <dbReference type="EMBL" id="VDO28837.1"/>
    </source>
</evidence>
<name>A0A0R3QS86_9BILA</name>